<dbReference type="HOGENOM" id="CLU_126507_0_0_0"/>
<proteinExistence type="predicted"/>
<dbReference type="KEGG" id="gba:J421_5071"/>
<feature type="transmembrane region" description="Helical" evidence="1">
    <location>
        <begin position="118"/>
        <end position="138"/>
    </location>
</feature>
<sequence>MSDFFSGVHVHLLTNHVPILGALFGLALLVGSLRWAPDVLRRTAFVVLVGTGLAAAAANVTGEPAEDAIRGYPGVRRAMIHDHEEMGDASLIAAGVLGVLALGALVRWRRTPVPGGATLVAIAGAAVVSGMMVYTGLLGGRIRHSELRPGATAADAMIVEPPRGPRPGGPPAP</sequence>
<dbReference type="RefSeq" id="WP_025413938.1">
    <property type="nucleotide sequence ID" value="NZ_CP007129.1"/>
</dbReference>
<keyword evidence="3" id="KW-1185">Reference proteome</keyword>
<evidence type="ECO:0008006" key="4">
    <source>
        <dbReference type="Google" id="ProtNLM"/>
    </source>
</evidence>
<gene>
    <name evidence="2" type="ORF">J421_5071</name>
</gene>
<feature type="transmembrane region" description="Helical" evidence="1">
    <location>
        <begin position="12"/>
        <end position="33"/>
    </location>
</feature>
<feature type="transmembrane region" description="Helical" evidence="1">
    <location>
        <begin position="86"/>
        <end position="106"/>
    </location>
</feature>
<dbReference type="EMBL" id="CP007129">
    <property type="protein sequence ID" value="AHG92606.1"/>
    <property type="molecule type" value="Genomic_DNA"/>
</dbReference>
<organism evidence="2 3">
    <name type="scientific">Gemmatirosa kalamazoonensis</name>
    <dbReference type="NCBI Taxonomy" id="861299"/>
    <lineage>
        <taxon>Bacteria</taxon>
        <taxon>Pseudomonadati</taxon>
        <taxon>Gemmatimonadota</taxon>
        <taxon>Gemmatimonadia</taxon>
        <taxon>Gemmatimonadales</taxon>
        <taxon>Gemmatimonadaceae</taxon>
        <taxon>Gemmatirosa</taxon>
    </lineage>
</organism>
<keyword evidence="1" id="KW-1133">Transmembrane helix</keyword>
<keyword evidence="1" id="KW-0472">Membrane</keyword>
<evidence type="ECO:0000313" key="2">
    <source>
        <dbReference type="EMBL" id="AHG92606.1"/>
    </source>
</evidence>
<protein>
    <recommendedName>
        <fullName evidence="4">DUF2231 domain-containing protein</fullName>
    </recommendedName>
</protein>
<name>W0RPE7_9BACT</name>
<evidence type="ECO:0000256" key="1">
    <source>
        <dbReference type="SAM" id="Phobius"/>
    </source>
</evidence>
<dbReference type="AlphaFoldDB" id="W0RPE7"/>
<dbReference type="InParanoid" id="W0RPE7"/>
<accession>W0RPE7</accession>
<keyword evidence="2" id="KW-0614">Plasmid</keyword>
<dbReference type="OrthoDB" id="853672at2"/>
<dbReference type="Proteomes" id="UP000019151">
    <property type="component" value="Plasmid 1"/>
</dbReference>
<reference evidence="2 3" key="1">
    <citation type="journal article" date="2014" name="Genome Announc.">
        <title>Genome Sequence and Methylome of Soil Bacterium Gemmatirosa kalamazoonensis KBS708T, a Member of the Rarely Cultivated Gemmatimonadetes Phylum.</title>
        <authorList>
            <person name="Debruyn J.M."/>
            <person name="Radosevich M."/>
            <person name="Wommack K.E."/>
            <person name="Polson S.W."/>
            <person name="Hauser L.J."/>
            <person name="Fawaz M.N."/>
            <person name="Korlach J."/>
            <person name="Tsai Y.C."/>
        </authorList>
    </citation>
    <scope>NUCLEOTIDE SEQUENCE [LARGE SCALE GENOMIC DNA]</scope>
    <source>
        <strain evidence="2 3">KBS708</strain>
        <plasmid evidence="3">Plasmid 1</plasmid>
    </source>
</reference>
<geneLocation type="plasmid" evidence="2 3">
    <name>1</name>
</geneLocation>
<evidence type="ECO:0000313" key="3">
    <source>
        <dbReference type="Proteomes" id="UP000019151"/>
    </source>
</evidence>
<keyword evidence="1" id="KW-0812">Transmembrane</keyword>